<evidence type="ECO:0000313" key="2">
    <source>
        <dbReference type="Proteomes" id="UP000317909"/>
    </source>
</evidence>
<gene>
    <name evidence="1" type="ORF">I41_38020</name>
</gene>
<proteinExistence type="predicted"/>
<evidence type="ECO:0008006" key="3">
    <source>
        <dbReference type="Google" id="ProtNLM"/>
    </source>
</evidence>
<evidence type="ECO:0000313" key="1">
    <source>
        <dbReference type="EMBL" id="QDT74605.1"/>
    </source>
</evidence>
<dbReference type="OrthoDB" id="8778534at2"/>
<dbReference type="KEGG" id="llh:I41_38020"/>
<reference evidence="1 2" key="1">
    <citation type="submission" date="2019-02" db="EMBL/GenBank/DDBJ databases">
        <title>Deep-cultivation of Planctomycetes and their phenomic and genomic characterization uncovers novel biology.</title>
        <authorList>
            <person name="Wiegand S."/>
            <person name="Jogler M."/>
            <person name="Boedeker C."/>
            <person name="Pinto D."/>
            <person name="Vollmers J."/>
            <person name="Rivas-Marin E."/>
            <person name="Kohn T."/>
            <person name="Peeters S.H."/>
            <person name="Heuer A."/>
            <person name="Rast P."/>
            <person name="Oberbeckmann S."/>
            <person name="Bunk B."/>
            <person name="Jeske O."/>
            <person name="Meyerdierks A."/>
            <person name="Storesund J.E."/>
            <person name="Kallscheuer N."/>
            <person name="Luecker S."/>
            <person name="Lage O.M."/>
            <person name="Pohl T."/>
            <person name="Merkel B.J."/>
            <person name="Hornburger P."/>
            <person name="Mueller R.-W."/>
            <person name="Bruemmer F."/>
            <person name="Labrenz M."/>
            <person name="Spormann A.M."/>
            <person name="Op den Camp H."/>
            <person name="Overmann J."/>
            <person name="Amann R."/>
            <person name="Jetten M.S.M."/>
            <person name="Mascher T."/>
            <person name="Medema M.H."/>
            <person name="Devos D.P."/>
            <person name="Kaster A.-K."/>
            <person name="Ovreas L."/>
            <person name="Rohde M."/>
            <person name="Galperin M.Y."/>
            <person name="Jogler C."/>
        </authorList>
    </citation>
    <scope>NUCLEOTIDE SEQUENCE [LARGE SCALE GENOMIC DNA]</scope>
    <source>
        <strain evidence="1 2">I41</strain>
    </source>
</reference>
<name>A0A517U1U6_9BACT</name>
<sequence>MVANRKVPLDEIAPGSVLATSLVDASRSPLLEKGAKLDLAQIESLRGQGVKEVDIEWPELPAPVQAAVNLSKLGEQSLEAADVLGHGNCNGCGTWHAFNPPTPKANAHAWYCQTCGAVIYAKFDTDGVADYSGVRLLAAEDGLIANLGEATGETIDSTPPEHLQRLVRMLTSREFKGVERRRYNRYAAVAPVVAVPLGDDFRVTGRPIRMTTTNVSHDGIGLIHTQYLRAPFYALDFTIAGLELRQAIVKLLRVRGLGPVYESGGRFVRGLSRKS</sequence>
<dbReference type="EMBL" id="CP036339">
    <property type="protein sequence ID" value="QDT74605.1"/>
    <property type="molecule type" value="Genomic_DNA"/>
</dbReference>
<organism evidence="1 2">
    <name type="scientific">Lacipirellula limnantheis</name>
    <dbReference type="NCBI Taxonomy" id="2528024"/>
    <lineage>
        <taxon>Bacteria</taxon>
        <taxon>Pseudomonadati</taxon>
        <taxon>Planctomycetota</taxon>
        <taxon>Planctomycetia</taxon>
        <taxon>Pirellulales</taxon>
        <taxon>Lacipirellulaceae</taxon>
        <taxon>Lacipirellula</taxon>
    </lineage>
</organism>
<accession>A0A517U1U6</accession>
<dbReference type="AlphaFoldDB" id="A0A517U1U6"/>
<protein>
    <recommendedName>
        <fullName evidence="3">PilZ domain-containing protein</fullName>
    </recommendedName>
</protein>
<dbReference type="RefSeq" id="WP_145434320.1">
    <property type="nucleotide sequence ID" value="NZ_CP036339.1"/>
</dbReference>
<keyword evidence="2" id="KW-1185">Reference proteome</keyword>
<dbReference type="Proteomes" id="UP000317909">
    <property type="component" value="Chromosome"/>
</dbReference>